<dbReference type="InterPro" id="IPR002067">
    <property type="entry name" value="MCP"/>
</dbReference>
<dbReference type="PANTHER" id="PTHR45829">
    <property type="entry name" value="MITOCHONDRIAL CARRIER PROTEIN RIM2"/>
    <property type="match status" value="1"/>
</dbReference>
<dbReference type="Gene3D" id="1.50.40.10">
    <property type="entry name" value="Mitochondrial carrier domain"/>
    <property type="match status" value="1"/>
</dbReference>
<dbReference type="OrthoDB" id="269120at2759"/>
<evidence type="ECO:0000256" key="3">
    <source>
        <dbReference type="ARBA" id="ARBA00022692"/>
    </source>
</evidence>
<feature type="repeat" description="Solcar" evidence="9">
    <location>
        <begin position="179"/>
        <end position="266"/>
    </location>
</feature>
<dbReference type="InterPro" id="IPR018108">
    <property type="entry name" value="MCP_transmembrane"/>
</dbReference>
<evidence type="ECO:0000256" key="5">
    <source>
        <dbReference type="ARBA" id="ARBA00022792"/>
    </source>
</evidence>
<evidence type="ECO:0000256" key="9">
    <source>
        <dbReference type="PROSITE-ProRule" id="PRU00282"/>
    </source>
</evidence>
<gene>
    <name evidence="11" type="ORF">H696_01585</name>
</gene>
<dbReference type="EMBL" id="KB932202">
    <property type="protein sequence ID" value="KCV72183.1"/>
    <property type="molecule type" value="Genomic_DNA"/>
</dbReference>
<keyword evidence="5" id="KW-0999">Mitochondrion inner membrane</keyword>
<name>A0A058ZE33_FONAL</name>
<evidence type="ECO:0000256" key="2">
    <source>
        <dbReference type="ARBA" id="ARBA00022448"/>
    </source>
</evidence>
<dbReference type="AlphaFoldDB" id="A0A058ZE33"/>
<keyword evidence="12" id="KW-1185">Reference proteome</keyword>
<evidence type="ECO:0000256" key="6">
    <source>
        <dbReference type="ARBA" id="ARBA00022989"/>
    </source>
</evidence>
<reference evidence="11" key="1">
    <citation type="submission" date="2013-04" db="EMBL/GenBank/DDBJ databases">
        <title>The Genome Sequence of Fonticula alba ATCC 38817.</title>
        <authorList>
            <consortium name="The Broad Institute Genomics Platform"/>
            <person name="Russ C."/>
            <person name="Cuomo C."/>
            <person name="Burger G."/>
            <person name="Gray M.W."/>
            <person name="Holland P.W.H."/>
            <person name="King N."/>
            <person name="Lang F.B.F."/>
            <person name="Roger A.J."/>
            <person name="Ruiz-Trillo I."/>
            <person name="Brown M."/>
            <person name="Walker B."/>
            <person name="Young S."/>
            <person name="Zeng Q."/>
            <person name="Gargeya S."/>
            <person name="Fitzgerald M."/>
            <person name="Haas B."/>
            <person name="Abouelleil A."/>
            <person name="Allen A.W."/>
            <person name="Alvarado L."/>
            <person name="Arachchi H.M."/>
            <person name="Berlin A.M."/>
            <person name="Chapman S.B."/>
            <person name="Gainer-Dewar J."/>
            <person name="Goldberg J."/>
            <person name="Griggs A."/>
            <person name="Gujja S."/>
            <person name="Hansen M."/>
            <person name="Howarth C."/>
            <person name="Imamovic A."/>
            <person name="Ireland A."/>
            <person name="Larimer J."/>
            <person name="McCowan C."/>
            <person name="Murphy C."/>
            <person name="Pearson M."/>
            <person name="Poon T.W."/>
            <person name="Priest M."/>
            <person name="Roberts A."/>
            <person name="Saif S."/>
            <person name="Shea T."/>
            <person name="Sisk P."/>
            <person name="Sykes S."/>
            <person name="Wortman J."/>
            <person name="Nusbaum C."/>
            <person name="Birren B."/>
        </authorList>
    </citation>
    <scope>NUCLEOTIDE SEQUENCE [LARGE SCALE GENOMIC DNA]</scope>
    <source>
        <strain evidence="11">ATCC 38817</strain>
    </source>
</reference>
<dbReference type="PROSITE" id="PS50920">
    <property type="entry name" value="SOLCAR"/>
    <property type="match status" value="3"/>
</dbReference>
<keyword evidence="3 9" id="KW-0812">Transmembrane</keyword>
<feature type="repeat" description="Solcar" evidence="9">
    <location>
        <begin position="36"/>
        <end position="165"/>
    </location>
</feature>
<dbReference type="GO" id="GO:0005743">
    <property type="term" value="C:mitochondrial inner membrane"/>
    <property type="evidence" value="ECO:0007669"/>
    <property type="project" value="UniProtKB-SubCell"/>
</dbReference>
<evidence type="ECO:0000313" key="11">
    <source>
        <dbReference type="EMBL" id="KCV72183.1"/>
    </source>
</evidence>
<dbReference type="GO" id="GO:1990519">
    <property type="term" value="P:pyrimidine nucleotide import into mitochondrion"/>
    <property type="evidence" value="ECO:0007669"/>
    <property type="project" value="TreeGrafter"/>
</dbReference>
<evidence type="ECO:0000256" key="8">
    <source>
        <dbReference type="ARBA" id="ARBA00023136"/>
    </source>
</evidence>
<evidence type="ECO:0000256" key="1">
    <source>
        <dbReference type="ARBA" id="ARBA00004448"/>
    </source>
</evidence>
<feature type="repeat" description="Solcar" evidence="9">
    <location>
        <begin position="280"/>
        <end position="370"/>
    </location>
</feature>
<dbReference type="InterPro" id="IPR049562">
    <property type="entry name" value="SLC25A33/36-like"/>
</dbReference>
<evidence type="ECO:0000256" key="7">
    <source>
        <dbReference type="ARBA" id="ARBA00023128"/>
    </source>
</evidence>
<dbReference type="eggNOG" id="KOG0757">
    <property type="taxonomic scope" value="Eukaryota"/>
</dbReference>
<organism evidence="11">
    <name type="scientific">Fonticula alba</name>
    <name type="common">Slime mold</name>
    <dbReference type="NCBI Taxonomy" id="691883"/>
    <lineage>
        <taxon>Eukaryota</taxon>
        <taxon>Rotosphaerida</taxon>
        <taxon>Fonticulaceae</taxon>
        <taxon>Fonticula</taxon>
    </lineage>
</organism>
<keyword evidence="7" id="KW-0496">Mitochondrion</keyword>
<dbReference type="PRINTS" id="PR00926">
    <property type="entry name" value="MITOCARRIER"/>
</dbReference>
<keyword evidence="6" id="KW-1133">Transmembrane helix</keyword>
<comment type="similarity">
    <text evidence="10">Belongs to the mitochondrial carrier (TC 2.A.29) family.</text>
</comment>
<dbReference type="PANTHER" id="PTHR45829:SF4">
    <property type="entry name" value="MITOCHONDRIAL CARRIER PROTEIN RIM2"/>
    <property type="match status" value="1"/>
</dbReference>
<sequence length="378" mass="39578">MSAPSTTASSPTSPGATPAGVAAPAAVVAAPAKPAPDNVANVIAGGMAGLAGAVATCPLEVVKTRLQSSSRMQAGSGMVGASSVQTARAAAAAGTGAIPGAMYGNVVARTGNLLRQQFSEAIHALVTIQRTEGTAALWRGLGPSLIGVIPARSIYFASYDAFKLYYGSLSHARGGLGTDSSWVHMLAAASAGATVATTTSPIWLVKTRMQLQGAGGKRVYKNSLDCAIRVVREEGGRALFRGLAISYVGVVESTIQFVIYEALKKRSNDKRSGQEVPQWMSYLLSFGNAASAKLVASIITYPHEVIRTRLREPPLAPGLPPPYPNIRTTISLMLKQEGIISMYGGLGAHLLRVVPNAAIMFSTYELTRRWITHLRADD</sequence>
<dbReference type="OMA" id="WVMYEQM"/>
<evidence type="ECO:0000256" key="4">
    <source>
        <dbReference type="ARBA" id="ARBA00022737"/>
    </source>
</evidence>
<accession>A0A058ZE33</accession>
<keyword evidence="8 9" id="KW-0472">Membrane</keyword>
<proteinExistence type="inferred from homology"/>
<dbReference type="GeneID" id="20526310"/>
<dbReference type="STRING" id="691883.A0A058ZE33"/>
<evidence type="ECO:0000256" key="10">
    <source>
        <dbReference type="RuleBase" id="RU000488"/>
    </source>
</evidence>
<keyword evidence="2 10" id="KW-0813">Transport</keyword>
<dbReference type="SUPFAM" id="SSF103506">
    <property type="entry name" value="Mitochondrial carrier"/>
    <property type="match status" value="1"/>
</dbReference>
<evidence type="ECO:0000313" key="12">
    <source>
        <dbReference type="Proteomes" id="UP000030693"/>
    </source>
</evidence>
<evidence type="ECO:0008006" key="13">
    <source>
        <dbReference type="Google" id="ProtNLM"/>
    </source>
</evidence>
<keyword evidence="4" id="KW-0677">Repeat</keyword>
<dbReference type="InterPro" id="IPR023395">
    <property type="entry name" value="MCP_dom_sf"/>
</dbReference>
<dbReference type="RefSeq" id="XP_009493761.1">
    <property type="nucleotide sequence ID" value="XM_009495486.1"/>
</dbReference>
<comment type="subcellular location">
    <subcellularLocation>
        <location evidence="1">Mitochondrion inner membrane</location>
        <topology evidence="1">Multi-pass membrane protein</topology>
    </subcellularLocation>
</comment>
<protein>
    <recommendedName>
        <fullName evidence="13">Solute carrier family 25, member 33/36</fullName>
    </recommendedName>
</protein>
<dbReference type="GO" id="GO:0015218">
    <property type="term" value="F:pyrimidine nucleotide transmembrane transporter activity"/>
    <property type="evidence" value="ECO:0007669"/>
    <property type="project" value="InterPro"/>
</dbReference>
<dbReference type="Pfam" id="PF00153">
    <property type="entry name" value="Mito_carr"/>
    <property type="match status" value="3"/>
</dbReference>
<dbReference type="Proteomes" id="UP000030693">
    <property type="component" value="Unassembled WGS sequence"/>
</dbReference>